<dbReference type="Proteomes" id="UP000028534">
    <property type="component" value="Unassembled WGS sequence"/>
</dbReference>
<evidence type="ECO:0000313" key="2">
    <source>
        <dbReference type="Proteomes" id="UP000028534"/>
    </source>
</evidence>
<organism evidence="1 2">
    <name type="scientific">Sphingobium yanoikuyae</name>
    <name type="common">Sphingomonas yanoikuyae</name>
    <dbReference type="NCBI Taxonomy" id="13690"/>
    <lineage>
        <taxon>Bacteria</taxon>
        <taxon>Pseudomonadati</taxon>
        <taxon>Pseudomonadota</taxon>
        <taxon>Alphaproteobacteria</taxon>
        <taxon>Sphingomonadales</taxon>
        <taxon>Sphingomonadaceae</taxon>
        <taxon>Sphingobium</taxon>
    </lineage>
</organism>
<evidence type="ECO:0000313" key="1">
    <source>
        <dbReference type="EMBL" id="KEZ14978.1"/>
    </source>
</evidence>
<gene>
    <name evidence="1" type="ORF">CP98_04617</name>
</gene>
<dbReference type="EMBL" id="JGVR01000045">
    <property type="protein sequence ID" value="KEZ14978.1"/>
    <property type="molecule type" value="Genomic_DNA"/>
</dbReference>
<accession>A0A084EAI6</accession>
<protein>
    <submittedName>
        <fullName evidence="1">Uncharacterized protein</fullName>
    </submittedName>
</protein>
<sequence length="208" mass="23861">MEAEGFDRTDQPAERAAGRQRAIALARQPLRHGDEVAAEITRRSVRLALQRRRARRRLADQMDIGGRQPRIDARNGPAIGLVLPAGRRVAARLRQRQHRFGHMGEFGRDRQFRAQRMDRFHIIGQRRLAAAPQCRSQLRRLDERVAVTVAADPVADPQEAVRPRAQHPFPPAIERRQRRQEDVAEIGQDIVDLVLHEQFFAAQRARLP</sequence>
<name>A0A084EAI6_SPHYA</name>
<proteinExistence type="predicted"/>
<reference evidence="1 2" key="1">
    <citation type="submission" date="2014-03" db="EMBL/GenBank/DDBJ databases">
        <title>Genome sequence of Sphingobium yanoikuyae B1.</title>
        <authorList>
            <person name="Gan H.M."/>
            <person name="Gan H.Y."/>
            <person name="Savka M.A."/>
        </authorList>
    </citation>
    <scope>NUCLEOTIDE SEQUENCE [LARGE SCALE GENOMIC DNA]</scope>
    <source>
        <strain evidence="1 2">B1</strain>
    </source>
</reference>
<comment type="caution">
    <text evidence="1">The sequence shown here is derived from an EMBL/GenBank/DDBJ whole genome shotgun (WGS) entry which is preliminary data.</text>
</comment>
<dbReference type="AlphaFoldDB" id="A0A084EAI6"/>